<feature type="region of interest" description="Disordered" evidence="1">
    <location>
        <begin position="215"/>
        <end position="240"/>
    </location>
</feature>
<dbReference type="GO" id="GO:0009631">
    <property type="term" value="P:cold acclimation"/>
    <property type="evidence" value="ECO:0007669"/>
    <property type="project" value="InterPro"/>
</dbReference>
<dbReference type="GO" id="GO:0048364">
    <property type="term" value="P:root development"/>
    <property type="evidence" value="ECO:0007669"/>
    <property type="project" value="InterPro"/>
</dbReference>
<sequence>MKNIAINMKLRENNGQNFFDKLKVFAELKAQDPSVLNISVEFKASIQTCFCSYNVEHNAHDKRAFKTLLFVYVKDRLHAPLLKAVVDVASLCRLQMDNIVDSLTTAHQEFISAAASTLEAKENSGGQKTPATDTALENFKQRWELFRVACDQAEEFVESVKQRIGSECLVDEATGSVAPKPGQPAPSGLPPISAVRLEQMSKAVRLLVIELQQGSGAGGGTSHPNSAAPFDARFTEDPAQ</sequence>
<organism evidence="2">
    <name type="scientific">Salvia splendens</name>
    <name type="common">Scarlet sage</name>
    <dbReference type="NCBI Taxonomy" id="180675"/>
    <lineage>
        <taxon>Eukaryota</taxon>
        <taxon>Viridiplantae</taxon>
        <taxon>Streptophyta</taxon>
        <taxon>Embryophyta</taxon>
        <taxon>Tracheophyta</taxon>
        <taxon>Spermatophyta</taxon>
        <taxon>Magnoliopsida</taxon>
        <taxon>eudicotyledons</taxon>
        <taxon>Gunneridae</taxon>
        <taxon>Pentapetalae</taxon>
        <taxon>asterids</taxon>
        <taxon>lamiids</taxon>
        <taxon>Lamiales</taxon>
        <taxon>Lamiaceae</taxon>
        <taxon>Nepetoideae</taxon>
        <taxon>Mentheae</taxon>
        <taxon>Salviinae</taxon>
        <taxon>Salvia</taxon>
        <taxon>Salvia subgen. Calosphace</taxon>
        <taxon>core Calosphace</taxon>
    </lineage>
</organism>
<evidence type="ECO:0000256" key="1">
    <source>
        <dbReference type="SAM" id="MobiDB-lite"/>
    </source>
</evidence>
<reference evidence="2" key="1">
    <citation type="submission" date="2018-01" db="EMBL/GenBank/DDBJ databases">
        <authorList>
            <person name="Mao J.F."/>
        </authorList>
    </citation>
    <scope>NUCLEOTIDE SEQUENCE</scope>
    <source>
        <strain evidence="2">Huo1</strain>
        <tissue evidence="2">Leaf</tissue>
    </source>
</reference>
<dbReference type="PANTHER" id="PTHR35989:SF1">
    <property type="entry name" value="MEDIATOR OF RNA POLYMERASE II TRANSCRIPTION SUBUNIT 32"/>
    <property type="match status" value="1"/>
</dbReference>
<dbReference type="GO" id="GO:0006355">
    <property type="term" value="P:regulation of DNA-templated transcription"/>
    <property type="evidence" value="ECO:0007669"/>
    <property type="project" value="InterPro"/>
</dbReference>
<dbReference type="GO" id="GO:0010150">
    <property type="term" value="P:leaf senescence"/>
    <property type="evidence" value="ECO:0007669"/>
    <property type="project" value="InterPro"/>
</dbReference>
<reference evidence="2" key="2">
    <citation type="submission" date="2020-08" db="EMBL/GenBank/DDBJ databases">
        <title>Plant Genome Project.</title>
        <authorList>
            <person name="Zhang R.-G."/>
        </authorList>
    </citation>
    <scope>NUCLEOTIDE SEQUENCE</scope>
    <source>
        <strain evidence="2">Huo1</strain>
        <tissue evidence="2">Leaf</tissue>
    </source>
</reference>
<keyword evidence="3" id="KW-1185">Reference proteome</keyword>
<dbReference type="InterPro" id="IPR033244">
    <property type="entry name" value="MED32"/>
</dbReference>
<dbReference type="AlphaFoldDB" id="A0A8X8XEW9"/>
<dbReference type="Proteomes" id="UP000298416">
    <property type="component" value="Unassembled WGS sequence"/>
</dbReference>
<dbReference type="GO" id="GO:0016592">
    <property type="term" value="C:mediator complex"/>
    <property type="evidence" value="ECO:0007669"/>
    <property type="project" value="InterPro"/>
</dbReference>
<dbReference type="EMBL" id="PNBA02000010">
    <property type="protein sequence ID" value="KAG6410763.1"/>
    <property type="molecule type" value="Genomic_DNA"/>
</dbReference>
<gene>
    <name evidence="2" type="ORF">SASPL_128831</name>
</gene>
<evidence type="ECO:0000313" key="2">
    <source>
        <dbReference type="EMBL" id="KAG6410763.1"/>
    </source>
</evidence>
<accession>A0A8X8XEW9</accession>
<protein>
    <submittedName>
        <fullName evidence="2">Uncharacterized protein</fullName>
    </submittedName>
</protein>
<comment type="caution">
    <text evidence="2">The sequence shown here is derived from an EMBL/GenBank/DDBJ whole genome shotgun (WGS) entry which is preliminary data.</text>
</comment>
<evidence type="ECO:0000313" key="3">
    <source>
        <dbReference type="Proteomes" id="UP000298416"/>
    </source>
</evidence>
<dbReference type="PANTHER" id="PTHR35989">
    <property type="entry name" value="MEDIATOR OF RNA POLYMERASE II TRANSCRIPTION SUBUNIT 32"/>
    <property type="match status" value="1"/>
</dbReference>
<proteinExistence type="predicted"/>
<name>A0A8X8XEW9_SALSN</name>